<dbReference type="CDD" id="cd19367">
    <property type="entry name" value="TenA_C_ScTHI20-like"/>
    <property type="match status" value="1"/>
</dbReference>
<dbReference type="GO" id="GO:0009228">
    <property type="term" value="P:thiamine biosynthetic process"/>
    <property type="evidence" value="ECO:0007669"/>
    <property type="project" value="TreeGrafter"/>
</dbReference>
<dbReference type="EMBL" id="CDMC01000001">
    <property type="protein sequence ID" value="CEL01380.1"/>
    <property type="molecule type" value="Genomic_DNA"/>
</dbReference>
<dbReference type="OrthoDB" id="10028886at2759"/>
<dbReference type="STRING" id="454130.A0A0U5GKY0"/>
<accession>A0A0U5GKY0</accession>
<dbReference type="GO" id="GO:0008902">
    <property type="term" value="F:hydroxymethylpyrimidine kinase activity"/>
    <property type="evidence" value="ECO:0007669"/>
    <property type="project" value="TreeGrafter"/>
</dbReference>
<feature type="domain" description="Thiaminase-2/PQQC" evidence="1">
    <location>
        <begin position="6"/>
        <end position="151"/>
    </location>
</feature>
<name>A0A0U5GKY0_ASPCI</name>
<reference evidence="3" key="1">
    <citation type="journal article" date="2016" name="Genome Announc.">
        <title>Draft genome sequences of fungus Aspergillus calidoustus.</title>
        <authorList>
            <person name="Horn F."/>
            <person name="Linde J."/>
            <person name="Mattern D.J."/>
            <person name="Walther G."/>
            <person name="Guthke R."/>
            <person name="Scherlach K."/>
            <person name="Martin K."/>
            <person name="Brakhage A.A."/>
            <person name="Petzke L."/>
            <person name="Valiante V."/>
        </authorList>
    </citation>
    <scope>NUCLEOTIDE SEQUENCE [LARGE SCALE GENOMIC DNA]</scope>
    <source>
        <strain evidence="3">SF006504</strain>
    </source>
</reference>
<dbReference type="InterPro" id="IPR004305">
    <property type="entry name" value="Thiaminase-2/PQQC"/>
</dbReference>
<protein>
    <submittedName>
        <fullName evidence="2">Putative Thiamin biosynthesis protein Thi-4</fullName>
    </submittedName>
</protein>
<dbReference type="PANTHER" id="PTHR20858">
    <property type="entry name" value="PHOSPHOMETHYLPYRIMIDINE KINASE"/>
    <property type="match status" value="1"/>
</dbReference>
<gene>
    <name evidence="2" type="ORF">ASPCAL00964</name>
</gene>
<evidence type="ECO:0000313" key="3">
    <source>
        <dbReference type="Proteomes" id="UP000054771"/>
    </source>
</evidence>
<sequence length="156" mass="17988">MESIAASARIVLHIQRETALHVDYCASFGLSKEEMEKLPEKMECTAYSRYILDVGQSEDWLALQVALAPCLIGYGAIAQRLYTEEKTLRDGNRYWKWIENYVAEDYTEAVRLGSELLETHMRKVSPSRMEELIKIFIRATELEIEFWSMGLGSGRQ</sequence>
<organism evidence="2 3">
    <name type="scientific">Aspergillus calidoustus</name>
    <dbReference type="NCBI Taxonomy" id="454130"/>
    <lineage>
        <taxon>Eukaryota</taxon>
        <taxon>Fungi</taxon>
        <taxon>Dikarya</taxon>
        <taxon>Ascomycota</taxon>
        <taxon>Pezizomycotina</taxon>
        <taxon>Eurotiomycetes</taxon>
        <taxon>Eurotiomycetidae</taxon>
        <taxon>Eurotiales</taxon>
        <taxon>Aspergillaceae</taxon>
        <taxon>Aspergillus</taxon>
        <taxon>Aspergillus subgen. Nidulantes</taxon>
    </lineage>
</organism>
<keyword evidence="3" id="KW-1185">Reference proteome</keyword>
<dbReference type="Proteomes" id="UP000054771">
    <property type="component" value="Unassembled WGS sequence"/>
</dbReference>
<evidence type="ECO:0000259" key="1">
    <source>
        <dbReference type="Pfam" id="PF03070"/>
    </source>
</evidence>
<dbReference type="GO" id="GO:0008972">
    <property type="term" value="F:phosphomethylpyrimidine kinase activity"/>
    <property type="evidence" value="ECO:0007669"/>
    <property type="project" value="TreeGrafter"/>
</dbReference>
<proteinExistence type="predicted"/>
<dbReference type="AlphaFoldDB" id="A0A0U5GKY0"/>
<dbReference type="SUPFAM" id="SSF48613">
    <property type="entry name" value="Heme oxygenase-like"/>
    <property type="match status" value="1"/>
</dbReference>
<evidence type="ECO:0000313" key="2">
    <source>
        <dbReference type="EMBL" id="CEL01380.1"/>
    </source>
</evidence>
<dbReference type="InterPro" id="IPR016084">
    <property type="entry name" value="Haem_Oase-like_multi-hlx"/>
</dbReference>
<dbReference type="Pfam" id="PF03070">
    <property type="entry name" value="TENA_THI-4"/>
    <property type="match status" value="1"/>
</dbReference>
<dbReference type="Gene3D" id="1.20.910.10">
    <property type="entry name" value="Heme oxygenase-like"/>
    <property type="match status" value="1"/>
</dbReference>
<dbReference type="PANTHER" id="PTHR20858:SF17">
    <property type="entry name" value="HYDROXYMETHYLPYRIMIDINE_PHOSPHOMETHYLPYRIMIDINE KINASE THI20-RELATED"/>
    <property type="match status" value="1"/>
</dbReference>
<dbReference type="OMA" id="CMFIYET"/>
<dbReference type="GO" id="GO:0005829">
    <property type="term" value="C:cytosol"/>
    <property type="evidence" value="ECO:0007669"/>
    <property type="project" value="TreeGrafter"/>
</dbReference>